<feature type="region of interest" description="Disordered" evidence="3">
    <location>
        <begin position="664"/>
        <end position="689"/>
    </location>
</feature>
<dbReference type="NCBIfam" id="TIGR02675">
    <property type="entry name" value="tape_meas_nterm"/>
    <property type="match status" value="1"/>
</dbReference>
<evidence type="ECO:0000256" key="3">
    <source>
        <dbReference type="SAM" id="MobiDB-lite"/>
    </source>
</evidence>
<dbReference type="Proteomes" id="UP000225190">
    <property type="component" value="Segment"/>
</dbReference>
<feature type="transmembrane region" description="Helical" evidence="4">
    <location>
        <begin position="463"/>
        <end position="480"/>
    </location>
</feature>
<feature type="region of interest" description="Disordered" evidence="3">
    <location>
        <begin position="1154"/>
        <end position="1178"/>
    </location>
</feature>
<keyword evidence="4" id="KW-1133">Transmembrane helix</keyword>
<evidence type="ECO:0000256" key="2">
    <source>
        <dbReference type="SAM" id="Coils"/>
    </source>
</evidence>
<keyword evidence="4" id="KW-0812">Transmembrane</keyword>
<dbReference type="EMBL" id="KU197014">
    <property type="protein sequence ID" value="AMW36136.1"/>
    <property type="molecule type" value="Genomic_DNA"/>
</dbReference>
<keyword evidence="2" id="KW-0175">Coiled coil</keyword>
<keyword evidence="1" id="KW-1188">Viral release from host cell</keyword>
<dbReference type="GO" id="GO:0098003">
    <property type="term" value="P:viral tail assembly"/>
    <property type="evidence" value="ECO:0007669"/>
    <property type="project" value="UniProtKB-KW"/>
</dbReference>
<proteinExistence type="predicted"/>
<accession>A0A1I9L2E9</accession>
<feature type="transmembrane region" description="Helical" evidence="4">
    <location>
        <begin position="416"/>
        <end position="434"/>
    </location>
</feature>
<name>A0A1I9L2E9_9CAUD</name>
<keyword evidence="1" id="KW-1245">Viral tail assembly</keyword>
<feature type="region of interest" description="Disordered" evidence="3">
    <location>
        <begin position="1115"/>
        <end position="1135"/>
    </location>
</feature>
<dbReference type="InterPro" id="IPR013491">
    <property type="entry name" value="Tape_meas_N"/>
</dbReference>
<protein>
    <submittedName>
        <fullName evidence="6">Tape measure protein</fullName>
    </submittedName>
</protein>
<evidence type="ECO:0000259" key="5">
    <source>
        <dbReference type="Pfam" id="PF20155"/>
    </source>
</evidence>
<feature type="coiled-coil region" evidence="2">
    <location>
        <begin position="689"/>
        <end position="746"/>
    </location>
</feature>
<organism evidence="6 7">
    <name type="scientific">Xanthomonas phage XAJ2</name>
    <dbReference type="NCBI Taxonomy" id="1775249"/>
    <lineage>
        <taxon>Viruses</taxon>
        <taxon>Duplodnaviria</taxon>
        <taxon>Heunggongvirae</taxon>
        <taxon>Uroviricota</taxon>
        <taxon>Caudoviricetes</taxon>
        <taxon>Caudoviricetes incertae sedis</taxon>
        <taxon>Xajduovirus</taxon>
        <taxon>Xajduovirus XAJ2</taxon>
    </lineage>
</organism>
<keyword evidence="7" id="KW-1185">Reference proteome</keyword>
<feature type="compositionally biased region" description="Basic and acidic residues" evidence="3">
    <location>
        <begin position="1167"/>
        <end position="1178"/>
    </location>
</feature>
<evidence type="ECO:0000256" key="4">
    <source>
        <dbReference type="SAM" id="Phobius"/>
    </source>
</evidence>
<evidence type="ECO:0000313" key="7">
    <source>
        <dbReference type="Proteomes" id="UP000225190"/>
    </source>
</evidence>
<evidence type="ECO:0000256" key="1">
    <source>
        <dbReference type="ARBA" id="ARBA00022465"/>
    </source>
</evidence>
<keyword evidence="4" id="KW-0472">Membrane</keyword>
<evidence type="ECO:0000313" key="6">
    <source>
        <dbReference type="EMBL" id="AMW36136.1"/>
    </source>
</evidence>
<feature type="domain" description="Tape measure protein N-terminal" evidence="5">
    <location>
        <begin position="209"/>
        <end position="399"/>
    </location>
</feature>
<sequence>MADNIVIKVDDGIASSIDKKLESIEKRANAGASAIARLNNALKTIQPSGLAGLSIAFGTAARQLDLATAAAGRFTAAMGAMTPAQARAAAANNAAALAAQKLATEQQRTAAAAAKAGIAQQQLANALARAQGAQNGAALGAQKLATEQQRTAVQSANAAAASDRAALAALRLQQAQNRAAEASSRAGSALLGYARNAAAALGAGFSAAAILSMSDAYVVLQNKLQNVSTSQAQVNELTGELFELANRTRTGVQETATAFARFDRSLKQMGKSQADTLRLTETVNKALIVGGATASEASSALLQLSQAFNAGRLQGDEFRAVSENMPAVLDAVAKVLNKPINQIKQLGSEGKITAKVMFDAFTLMRSEIDKTFGKTAPTLSQGLTVLKNEAIEFFGELNKAFGITEGLSRAMIALGANLRTVAVAAVAVGGAMLLAFGPQIVAAIGSATGAVTSFTLALARNPIGLFAVALASAIAYLTLFRDEIKLGTDATTTLGDLMESMWASISGGASEAWNAISDFFTSTEDGSATTFEQMTKNADDAGKFQEETWVKLSRTVLQVFDMIGGVARGVARGIQNVFMATISLLITNFKNLGEIASAALQGDFEGVAEAFTRNKNQMSNAGNLVGEAFSQGIQDEVISQADGGLEAWFDQQLKNAKKLGEERTAAAKAARGNLRGTGEDTTGGDTGNTKAAEKRAAALAKVNAQLDNELERMFKLQPAREAQAKFDQIEEQLIGKKIKLNEAERASIMGKINALSEARDVQQQFDRIYAASSGPQKDYTASLSAADKLLKMGAISQAEFNAEVMRAGEVYKNASDPLYAINKELDEQMKLLAMLPRQREVEQQILQATNKALQDGKPLRAEEIDQLRQKLAVTQQINEAAQFQNQLMQNSNAEQNRNFSTKAGAASSLMSNPASGFGRSDAVNSFASDIPALQETTAFYQNQIEQTTQMYAKIKELRALDVIDEQTAQQAIGNIRRQQINEQLAAASGLINDLASLRDSDNKTAARVGKAAAIAQATINTYQAATAAYASGAKINPIFGAVSAAAAVAAGLANVQKIRSTGFMQGGYTGGSSTTQERGVVHGKEFVFDAAATKRIGVNNLESIRNGYGKLSSARYTKNAEPTSNTNTRTTKAASGQVVARSNVQNVSINIQGRPDRRTPAQIAKATAREAAKASSRD</sequence>
<reference evidence="6 7" key="1">
    <citation type="submission" date="2015-11" db="EMBL/GenBank/DDBJ databases">
        <title>Bacteriophages of Xanthomonas arboricola pv. juglandis: Characterization of two phages.</title>
        <authorList>
            <person name="Domotor D."/>
            <person name="Frank T."/>
            <person name="Rakhely G."/>
            <person name="Doffkay Z."/>
            <person name="Schneider G."/>
            <person name="Kovacs T."/>
        </authorList>
    </citation>
    <scope>NUCLEOTIDE SEQUENCE [LARGE SCALE GENOMIC DNA]</scope>
</reference>
<dbReference type="Pfam" id="PF20155">
    <property type="entry name" value="TMP_3"/>
    <property type="match status" value="1"/>
</dbReference>